<dbReference type="NCBIfam" id="TIGR01472">
    <property type="entry name" value="gmd"/>
    <property type="match status" value="1"/>
</dbReference>
<protein>
    <recommendedName>
        <fullName evidence="3">GDP-mannose 4,6-dehydratase</fullName>
        <ecNumber evidence="3">4.2.1.47</ecNumber>
    </recommendedName>
</protein>
<dbReference type="GO" id="GO:0008446">
    <property type="term" value="F:GDP-mannose 4,6-dehydratase activity"/>
    <property type="evidence" value="ECO:0007669"/>
    <property type="project" value="UniProtKB-EC"/>
</dbReference>
<evidence type="ECO:0000256" key="3">
    <source>
        <dbReference type="ARBA" id="ARBA00011989"/>
    </source>
</evidence>
<sequence length="375" mass="41977">MARRLVALTERSYQSANKTALITDSHHGKTGADGQDGSYLCELLVGQGYTVHGLVRHHSEVHSQKPSRRMGTGAAVQHHYGDVLDPFSLIKILRLASPDEVYHLAAQSHVGLSFSTSSYTSDVDALGTLRVLEAIVALGMEKRVRFYNACSSEVFGDVKERVQNENTPFNPRSPYAVSKLYSYYTTVNFRDQGVFAVNGILFNHESPRRGMDFVTRKISRAVALIHHGRRCVLTLGNLNSYRDWGHARDYVRGMWLMMQQPEPEDFVLATGETHSVRKFVEEAFRMIGIDIEWRGKGVSEVGVDASTGRLLVQTDPALYRPLDVGYLHGSPQKAKEVLGWKPEITFQQLVREMVMADIRALEDGSDLRAIEGPQL</sequence>
<dbReference type="CDD" id="cd05260">
    <property type="entry name" value="GDP_MD_SDR_e"/>
    <property type="match status" value="1"/>
</dbReference>
<evidence type="ECO:0000259" key="5">
    <source>
        <dbReference type="Pfam" id="PF16363"/>
    </source>
</evidence>
<dbReference type="Proteomes" id="UP001285441">
    <property type="component" value="Unassembled WGS sequence"/>
</dbReference>
<evidence type="ECO:0000313" key="6">
    <source>
        <dbReference type="EMBL" id="KAK3387986.1"/>
    </source>
</evidence>
<dbReference type="InterPro" id="IPR036291">
    <property type="entry name" value="NAD(P)-bd_dom_sf"/>
</dbReference>
<evidence type="ECO:0000256" key="4">
    <source>
        <dbReference type="ARBA" id="ARBA00023239"/>
    </source>
</evidence>
<dbReference type="EC" id="4.2.1.47" evidence="3"/>
<dbReference type="InterPro" id="IPR006368">
    <property type="entry name" value="GDP_Man_deHydtase"/>
</dbReference>
<comment type="similarity">
    <text evidence="2">Belongs to the NAD(P)-dependent epimerase/dehydratase family. GDP-mannose 4,6-dehydratase subfamily.</text>
</comment>
<dbReference type="Pfam" id="PF16363">
    <property type="entry name" value="GDP_Man_Dehyd"/>
    <property type="match status" value="1"/>
</dbReference>
<reference evidence="6" key="1">
    <citation type="journal article" date="2023" name="Mol. Phylogenet. Evol.">
        <title>Genome-scale phylogeny and comparative genomics of the fungal order Sordariales.</title>
        <authorList>
            <person name="Hensen N."/>
            <person name="Bonometti L."/>
            <person name="Westerberg I."/>
            <person name="Brannstrom I.O."/>
            <person name="Guillou S."/>
            <person name="Cros-Aarteil S."/>
            <person name="Calhoun S."/>
            <person name="Haridas S."/>
            <person name="Kuo A."/>
            <person name="Mondo S."/>
            <person name="Pangilinan J."/>
            <person name="Riley R."/>
            <person name="LaButti K."/>
            <person name="Andreopoulos B."/>
            <person name="Lipzen A."/>
            <person name="Chen C."/>
            <person name="Yan M."/>
            <person name="Daum C."/>
            <person name="Ng V."/>
            <person name="Clum A."/>
            <person name="Steindorff A."/>
            <person name="Ohm R.A."/>
            <person name="Martin F."/>
            <person name="Silar P."/>
            <person name="Natvig D.O."/>
            <person name="Lalanne C."/>
            <person name="Gautier V."/>
            <person name="Ament-Velasquez S.L."/>
            <person name="Kruys A."/>
            <person name="Hutchinson M.I."/>
            <person name="Powell A.J."/>
            <person name="Barry K."/>
            <person name="Miller A.N."/>
            <person name="Grigoriev I.V."/>
            <person name="Debuchy R."/>
            <person name="Gladieux P."/>
            <person name="Hiltunen Thoren M."/>
            <person name="Johannesson H."/>
        </authorList>
    </citation>
    <scope>NUCLEOTIDE SEQUENCE</scope>
    <source>
        <strain evidence="6">CBS 232.78</strain>
    </source>
</reference>
<dbReference type="AlphaFoldDB" id="A0AAE0NUK1"/>
<dbReference type="PANTHER" id="PTHR43715:SF1">
    <property type="entry name" value="GDP-MANNOSE 4,6 DEHYDRATASE"/>
    <property type="match status" value="1"/>
</dbReference>
<evidence type="ECO:0000313" key="7">
    <source>
        <dbReference type="Proteomes" id="UP001285441"/>
    </source>
</evidence>
<feature type="domain" description="NAD(P)-binding" evidence="5">
    <location>
        <begin position="30"/>
        <end position="353"/>
    </location>
</feature>
<dbReference type="Gene3D" id="3.40.50.720">
    <property type="entry name" value="NAD(P)-binding Rossmann-like Domain"/>
    <property type="match status" value="1"/>
</dbReference>
<dbReference type="Gene3D" id="3.90.25.10">
    <property type="entry name" value="UDP-galactose 4-epimerase, domain 1"/>
    <property type="match status" value="1"/>
</dbReference>
<dbReference type="GO" id="GO:0042351">
    <property type="term" value="P:'de novo' GDP-L-fucose biosynthetic process"/>
    <property type="evidence" value="ECO:0007669"/>
    <property type="project" value="TreeGrafter"/>
</dbReference>
<comment type="cofactor">
    <cofactor evidence="1">
        <name>NADP(+)</name>
        <dbReference type="ChEBI" id="CHEBI:58349"/>
    </cofactor>
</comment>
<comment type="caution">
    <text evidence="6">The sequence shown here is derived from an EMBL/GenBank/DDBJ whole genome shotgun (WGS) entry which is preliminary data.</text>
</comment>
<dbReference type="SUPFAM" id="SSF51735">
    <property type="entry name" value="NAD(P)-binding Rossmann-fold domains"/>
    <property type="match status" value="1"/>
</dbReference>
<accession>A0AAE0NUK1</accession>
<gene>
    <name evidence="6" type="ORF">B0H63DRAFT_542495</name>
</gene>
<evidence type="ECO:0000256" key="2">
    <source>
        <dbReference type="ARBA" id="ARBA00009263"/>
    </source>
</evidence>
<proteinExistence type="inferred from homology"/>
<dbReference type="HAMAP" id="MF_00955">
    <property type="entry name" value="GDP_Man_dehydratase"/>
    <property type="match status" value="1"/>
</dbReference>
<evidence type="ECO:0000256" key="1">
    <source>
        <dbReference type="ARBA" id="ARBA00001937"/>
    </source>
</evidence>
<dbReference type="InterPro" id="IPR016040">
    <property type="entry name" value="NAD(P)-bd_dom"/>
</dbReference>
<keyword evidence="4" id="KW-0456">Lyase</keyword>
<organism evidence="6 7">
    <name type="scientific">Podospora didyma</name>
    <dbReference type="NCBI Taxonomy" id="330526"/>
    <lineage>
        <taxon>Eukaryota</taxon>
        <taxon>Fungi</taxon>
        <taxon>Dikarya</taxon>
        <taxon>Ascomycota</taxon>
        <taxon>Pezizomycotina</taxon>
        <taxon>Sordariomycetes</taxon>
        <taxon>Sordariomycetidae</taxon>
        <taxon>Sordariales</taxon>
        <taxon>Podosporaceae</taxon>
        <taxon>Podospora</taxon>
    </lineage>
</organism>
<reference evidence="6" key="2">
    <citation type="submission" date="2023-06" db="EMBL/GenBank/DDBJ databases">
        <authorList>
            <consortium name="Lawrence Berkeley National Laboratory"/>
            <person name="Haridas S."/>
            <person name="Hensen N."/>
            <person name="Bonometti L."/>
            <person name="Westerberg I."/>
            <person name="Brannstrom I.O."/>
            <person name="Guillou S."/>
            <person name="Cros-Aarteil S."/>
            <person name="Calhoun S."/>
            <person name="Kuo A."/>
            <person name="Mondo S."/>
            <person name="Pangilinan J."/>
            <person name="Riley R."/>
            <person name="LaButti K."/>
            <person name="Andreopoulos B."/>
            <person name="Lipzen A."/>
            <person name="Chen C."/>
            <person name="Yanf M."/>
            <person name="Daum C."/>
            <person name="Ng V."/>
            <person name="Clum A."/>
            <person name="Steindorff A."/>
            <person name="Ohm R."/>
            <person name="Martin F."/>
            <person name="Silar P."/>
            <person name="Natvig D."/>
            <person name="Lalanne C."/>
            <person name="Gautier V."/>
            <person name="Ament-velasquez S.L."/>
            <person name="Kruys A."/>
            <person name="Hutchinson M.I."/>
            <person name="Powell A.J."/>
            <person name="Barry K."/>
            <person name="Miller A.N."/>
            <person name="Grigoriev I.V."/>
            <person name="Debuchy R."/>
            <person name="Gladieux P."/>
            <person name="Thoren M.H."/>
            <person name="Johannesson H."/>
        </authorList>
    </citation>
    <scope>NUCLEOTIDE SEQUENCE</scope>
    <source>
        <strain evidence="6">CBS 232.78</strain>
    </source>
</reference>
<dbReference type="FunFam" id="3.40.50.720:FF:000924">
    <property type="entry name" value="GDP-mannose 4,6 dehydratase"/>
    <property type="match status" value="1"/>
</dbReference>
<name>A0AAE0NUK1_9PEZI</name>
<dbReference type="PANTHER" id="PTHR43715">
    <property type="entry name" value="GDP-MANNOSE 4,6-DEHYDRATASE"/>
    <property type="match status" value="1"/>
</dbReference>
<dbReference type="EMBL" id="JAULSW010000003">
    <property type="protein sequence ID" value="KAK3387986.1"/>
    <property type="molecule type" value="Genomic_DNA"/>
</dbReference>
<keyword evidence="7" id="KW-1185">Reference proteome</keyword>